<dbReference type="EMBL" id="SDAM02000323">
    <property type="protein sequence ID" value="KAH6824456.1"/>
    <property type="molecule type" value="Genomic_DNA"/>
</dbReference>
<dbReference type="GO" id="GO:0010436">
    <property type="term" value="F:carotenoid dioxygenase activity"/>
    <property type="evidence" value="ECO:0007669"/>
    <property type="project" value="TreeGrafter"/>
</dbReference>
<dbReference type="Pfam" id="PF03055">
    <property type="entry name" value="RPE65"/>
    <property type="match status" value="1"/>
</dbReference>
<evidence type="ECO:0000256" key="5">
    <source>
        <dbReference type="PIRSR" id="PIRSR604294-1"/>
    </source>
</evidence>
<feature type="binding site" evidence="5">
    <location>
        <position position="339"/>
    </location>
    <ligand>
        <name>Fe cation</name>
        <dbReference type="ChEBI" id="CHEBI:24875"/>
        <note>catalytic</note>
    </ligand>
</feature>
<keyword evidence="2 5" id="KW-0479">Metal-binding</keyword>
<feature type="binding site" evidence="5">
    <location>
        <position position="290"/>
    </location>
    <ligand>
        <name>Fe cation</name>
        <dbReference type="ChEBI" id="CHEBI:24875"/>
        <note>catalytic</note>
    </ligand>
</feature>
<name>A0AAD4P356_PERFH</name>
<keyword evidence="7" id="KW-1185">Reference proteome</keyword>
<dbReference type="GO" id="GO:0009570">
    <property type="term" value="C:chloroplast stroma"/>
    <property type="evidence" value="ECO:0007669"/>
    <property type="project" value="TreeGrafter"/>
</dbReference>
<feature type="binding site" evidence="5">
    <location>
        <position position="584"/>
    </location>
    <ligand>
        <name>Fe cation</name>
        <dbReference type="ChEBI" id="CHEBI:24875"/>
        <note>catalytic</note>
    </ligand>
</feature>
<dbReference type="PANTHER" id="PTHR10543:SF46">
    <property type="entry name" value="CAROTENOID CLEAVAGE DIOXYGENASE 4, CHLOROPLASTIC-RELATED"/>
    <property type="match status" value="1"/>
</dbReference>
<dbReference type="AlphaFoldDB" id="A0AAD4P356"/>
<keyword evidence="4 5" id="KW-0408">Iron</keyword>
<dbReference type="Proteomes" id="UP001190926">
    <property type="component" value="Unassembled WGS sequence"/>
</dbReference>
<accession>A0AAD4P356</accession>
<feature type="binding site" evidence="5">
    <location>
        <position position="404"/>
    </location>
    <ligand>
        <name>Fe cation</name>
        <dbReference type="ChEBI" id="CHEBI:24875"/>
        <note>catalytic</note>
    </ligand>
</feature>
<protein>
    <submittedName>
        <fullName evidence="6">Nine-cis-epoxycarotenoid dioxygenase 4</fullName>
    </submittedName>
</protein>
<keyword evidence="3 6" id="KW-0223">Dioxygenase</keyword>
<dbReference type="InterPro" id="IPR004294">
    <property type="entry name" value="Carotenoid_Oase"/>
</dbReference>
<organism evidence="6 7">
    <name type="scientific">Perilla frutescens var. hirtella</name>
    <name type="common">Perilla citriodora</name>
    <name type="synonym">Perilla setoyensis</name>
    <dbReference type="NCBI Taxonomy" id="608512"/>
    <lineage>
        <taxon>Eukaryota</taxon>
        <taxon>Viridiplantae</taxon>
        <taxon>Streptophyta</taxon>
        <taxon>Embryophyta</taxon>
        <taxon>Tracheophyta</taxon>
        <taxon>Spermatophyta</taxon>
        <taxon>Magnoliopsida</taxon>
        <taxon>eudicotyledons</taxon>
        <taxon>Gunneridae</taxon>
        <taxon>Pentapetalae</taxon>
        <taxon>asterids</taxon>
        <taxon>lamiids</taxon>
        <taxon>Lamiales</taxon>
        <taxon>Lamiaceae</taxon>
        <taxon>Nepetoideae</taxon>
        <taxon>Elsholtzieae</taxon>
        <taxon>Perilla</taxon>
    </lineage>
</organism>
<proteinExistence type="inferred from homology"/>
<evidence type="ECO:0000313" key="7">
    <source>
        <dbReference type="Proteomes" id="UP001190926"/>
    </source>
</evidence>
<dbReference type="GO" id="GO:0016121">
    <property type="term" value="P:carotene catabolic process"/>
    <property type="evidence" value="ECO:0007669"/>
    <property type="project" value="TreeGrafter"/>
</dbReference>
<dbReference type="GO" id="GO:0046872">
    <property type="term" value="F:metal ion binding"/>
    <property type="evidence" value="ECO:0007669"/>
    <property type="project" value="UniProtKB-KW"/>
</dbReference>
<sequence>MESTLISSSFIPCHHELLHLSSSKRSNYVKIHHESTITISKSSIITTTFNPIKKLINHTVQTFQNLKNPSPSINNLHQQPLLPIIFNKIDDFIINFIDSPTLHPSINPKHVLSGHSAPVDELPPTACAVVEGALPPCLDGAYIRNGPNPQFIPKSPYHFFEGDGMLHVIRISQGKATFCCRYVKTHKHAVEREIGRPFVPRVLSSFSGGIGASAARLLLTSARVLAGQFDPAAHGFGGANATVYLFGGRLLAFCETDLPYAVKITPEGDIATLGRHDFQTSEPFVRMTAHPKIDRATGEAFAYEYDVVRPFLTFFRIGADGRKQKGVPISSMEACSCTHDFSVTENYAVFPDIQVVVNPWWFAGGRSPVGIDIGKVPRVGVIPKYAEDEREMRWIDSPGLNMMHCVNAWEEDGGAAITIVASNGISVDKFLDNFHLAQMSLEKITIDVEAKTVRRRRLSTKSLDLAVINPAYAAKKVRYVYATILGETSWEGVVKLDLSLPDEDGSGCTVASRLYGPGCCGGEPFFVARDPKDPTAAEDDGYLVTYVHDENIQESKFLVMDAKSPNLDIIAAVKLPQRIPDGFHGLFVSEADLSKL</sequence>
<gene>
    <name evidence="6" type="ORF">C2S53_002866</name>
</gene>
<dbReference type="PANTHER" id="PTHR10543">
    <property type="entry name" value="BETA-CAROTENE DIOXYGENASE"/>
    <property type="match status" value="1"/>
</dbReference>
<evidence type="ECO:0000256" key="2">
    <source>
        <dbReference type="ARBA" id="ARBA00022723"/>
    </source>
</evidence>
<evidence type="ECO:0000256" key="1">
    <source>
        <dbReference type="ARBA" id="ARBA00006787"/>
    </source>
</evidence>
<keyword evidence="3 6" id="KW-0560">Oxidoreductase</keyword>
<comment type="caution">
    <text evidence="6">The sequence shown here is derived from an EMBL/GenBank/DDBJ whole genome shotgun (WGS) entry which is preliminary data.</text>
</comment>
<comment type="cofactor">
    <cofactor evidence="5">
        <name>Fe(2+)</name>
        <dbReference type="ChEBI" id="CHEBI:29033"/>
    </cofactor>
    <text evidence="5">Binds 1 Fe(2+) ion per subunit.</text>
</comment>
<comment type="similarity">
    <text evidence="1">Belongs to the carotenoid oxygenase family.</text>
</comment>
<evidence type="ECO:0000313" key="6">
    <source>
        <dbReference type="EMBL" id="KAH6824456.1"/>
    </source>
</evidence>
<evidence type="ECO:0000256" key="4">
    <source>
        <dbReference type="ARBA" id="ARBA00023004"/>
    </source>
</evidence>
<evidence type="ECO:0000256" key="3">
    <source>
        <dbReference type="ARBA" id="ARBA00022964"/>
    </source>
</evidence>
<reference evidence="6 7" key="1">
    <citation type="journal article" date="2021" name="Nat. Commun.">
        <title>Incipient diploidization of the medicinal plant Perilla within 10,000 years.</title>
        <authorList>
            <person name="Zhang Y."/>
            <person name="Shen Q."/>
            <person name="Leng L."/>
            <person name="Zhang D."/>
            <person name="Chen S."/>
            <person name="Shi Y."/>
            <person name="Ning Z."/>
            <person name="Chen S."/>
        </authorList>
    </citation>
    <scope>NUCLEOTIDE SEQUENCE [LARGE SCALE GENOMIC DNA]</scope>
    <source>
        <strain evidence="7">cv. PC099</strain>
    </source>
</reference>